<protein>
    <recommendedName>
        <fullName evidence="4">SurA N-terminal domain-containing protein</fullName>
    </recommendedName>
</protein>
<evidence type="ECO:0000313" key="2">
    <source>
        <dbReference type="EMBL" id="NYT26666.1"/>
    </source>
</evidence>
<evidence type="ECO:0000256" key="1">
    <source>
        <dbReference type="SAM" id="SignalP"/>
    </source>
</evidence>
<keyword evidence="1" id="KW-0732">Signal</keyword>
<dbReference type="EMBL" id="JACCHT010000001">
    <property type="protein sequence ID" value="NYT26666.1"/>
    <property type="molecule type" value="Genomic_DNA"/>
</dbReference>
<dbReference type="RefSeq" id="WP_369151936.1">
    <property type="nucleotide sequence ID" value="NZ_OZ156463.1"/>
</dbReference>
<sequence length="191" mass="21149">MKIIFAFLLSLSSVAFSTPNSIIAIVNDTVITMDSISAKINKKTTVKQKIALVQQQIDIALQKEKIQTLGITLKADAVNKVLDNVAKQNGLTIAQLRSNNQFEQIVATVTQNLTLNGLEKMVLQQANITLTQAEIDETLANNPKKSAVTAMVHLANIKAQLIRVKQIAFFQGWIKSLRKDAYIEIFTDKLK</sequence>
<dbReference type="InterPro" id="IPR027304">
    <property type="entry name" value="Trigger_fact/SurA_dom_sf"/>
</dbReference>
<comment type="caution">
    <text evidence="2">The sequence shown here is derived from an EMBL/GenBank/DDBJ whole genome shotgun (WGS) entry which is preliminary data.</text>
</comment>
<dbReference type="AlphaFoldDB" id="A0A853EZ95"/>
<gene>
    <name evidence="2" type="ORF">H0A76_01365</name>
</gene>
<evidence type="ECO:0000313" key="3">
    <source>
        <dbReference type="Proteomes" id="UP000568751"/>
    </source>
</evidence>
<reference evidence="2 3" key="1">
    <citation type="submission" date="2020-05" db="EMBL/GenBank/DDBJ databases">
        <title>Horizontal transmission and recombination maintain forever young bacterial symbiont genomes.</title>
        <authorList>
            <person name="Russell S.L."/>
            <person name="Pepper-Tunick E."/>
            <person name="Svedberg J."/>
            <person name="Byrne A."/>
            <person name="Ruelas Castillo J."/>
            <person name="Vollmers C."/>
            <person name="Beinart R.A."/>
            <person name="Corbett-Detig R."/>
        </authorList>
    </citation>
    <scope>NUCLEOTIDE SEQUENCE [LARGE SCALE GENOMIC DNA]</scope>
    <source>
        <strain evidence="2">455</strain>
    </source>
</reference>
<organism evidence="2 3">
    <name type="scientific">Candidatus Thiodubiliella endoseptemdiera</name>
    <dbReference type="NCBI Taxonomy" id="2738886"/>
    <lineage>
        <taxon>Bacteria</taxon>
        <taxon>Pseudomonadati</taxon>
        <taxon>Pseudomonadota</taxon>
        <taxon>Gammaproteobacteria</taxon>
        <taxon>Candidatus Pseudothioglobaceae</taxon>
        <taxon>Candidatus Thiodubiliella</taxon>
    </lineage>
</organism>
<proteinExistence type="predicted"/>
<dbReference type="Proteomes" id="UP000568751">
    <property type="component" value="Unassembled WGS sequence"/>
</dbReference>
<dbReference type="Gene3D" id="1.10.4030.10">
    <property type="entry name" value="Porin chaperone SurA, peptide-binding domain"/>
    <property type="match status" value="1"/>
</dbReference>
<dbReference type="SUPFAM" id="SSF109998">
    <property type="entry name" value="Triger factor/SurA peptide-binding domain-like"/>
    <property type="match status" value="1"/>
</dbReference>
<evidence type="ECO:0008006" key="4">
    <source>
        <dbReference type="Google" id="ProtNLM"/>
    </source>
</evidence>
<feature type="signal peptide" evidence="1">
    <location>
        <begin position="1"/>
        <end position="17"/>
    </location>
</feature>
<feature type="chain" id="PRO_5032830798" description="SurA N-terminal domain-containing protein" evidence="1">
    <location>
        <begin position="18"/>
        <end position="191"/>
    </location>
</feature>
<accession>A0A853EZ95</accession>
<name>A0A853EZ95_9GAMM</name>